<keyword evidence="2" id="KW-0732">Signal</keyword>
<keyword evidence="4" id="KW-1185">Reference proteome</keyword>
<reference evidence="3 4" key="1">
    <citation type="submission" date="2019-06" db="EMBL/GenBank/DDBJ databases">
        <title>Sequencing the genomes of 1000 actinobacteria strains.</title>
        <authorList>
            <person name="Klenk H.-P."/>
        </authorList>
    </citation>
    <scope>NUCLEOTIDE SEQUENCE [LARGE SCALE GENOMIC DNA]</scope>
    <source>
        <strain evidence="3 4">DSM 18082</strain>
    </source>
</reference>
<dbReference type="GO" id="GO:0004222">
    <property type="term" value="F:metalloendopeptidase activity"/>
    <property type="evidence" value="ECO:0007669"/>
    <property type="project" value="InterPro"/>
</dbReference>
<evidence type="ECO:0000256" key="2">
    <source>
        <dbReference type="SAM" id="SignalP"/>
    </source>
</evidence>
<dbReference type="EMBL" id="VFOQ01000001">
    <property type="protein sequence ID" value="TQL59965.1"/>
    <property type="molecule type" value="Genomic_DNA"/>
</dbReference>
<dbReference type="SUPFAM" id="SSF55486">
    <property type="entry name" value="Metalloproteases ('zincins'), catalytic domain"/>
    <property type="match status" value="1"/>
</dbReference>
<evidence type="ECO:0000313" key="4">
    <source>
        <dbReference type="Proteomes" id="UP000319514"/>
    </source>
</evidence>
<evidence type="ECO:0000313" key="3">
    <source>
        <dbReference type="EMBL" id="TQL59965.1"/>
    </source>
</evidence>
<organism evidence="3 4">
    <name type="scientific">Oryzihumus leptocrescens</name>
    <dbReference type="NCBI Taxonomy" id="297536"/>
    <lineage>
        <taxon>Bacteria</taxon>
        <taxon>Bacillati</taxon>
        <taxon>Actinomycetota</taxon>
        <taxon>Actinomycetes</taxon>
        <taxon>Micrococcales</taxon>
        <taxon>Intrasporangiaceae</taxon>
        <taxon>Oryzihumus</taxon>
    </lineage>
</organism>
<dbReference type="AlphaFoldDB" id="A0A542ZHZ9"/>
<dbReference type="Pfam" id="PF02128">
    <property type="entry name" value="Peptidase_M36"/>
    <property type="match status" value="1"/>
</dbReference>
<dbReference type="Proteomes" id="UP000319514">
    <property type="component" value="Unassembled WGS sequence"/>
</dbReference>
<accession>A0A542ZHZ9</accession>
<feature type="compositionally biased region" description="Polar residues" evidence="1">
    <location>
        <begin position="34"/>
        <end position="44"/>
    </location>
</feature>
<comment type="caution">
    <text evidence="3">The sequence shown here is derived from an EMBL/GenBank/DDBJ whole genome shotgun (WGS) entry which is preliminary data.</text>
</comment>
<protein>
    <submittedName>
        <fullName evidence="3">Fungalysin metallopeptidase (M36)</fullName>
    </submittedName>
</protein>
<dbReference type="Gene3D" id="1.10.390.10">
    <property type="entry name" value="Neutral Protease Domain 2"/>
    <property type="match status" value="1"/>
</dbReference>
<feature type="signal peptide" evidence="2">
    <location>
        <begin position="1"/>
        <end position="32"/>
    </location>
</feature>
<dbReference type="InterPro" id="IPR027268">
    <property type="entry name" value="Peptidase_M4/M1_CTD_sf"/>
</dbReference>
<dbReference type="InterPro" id="IPR001842">
    <property type="entry name" value="Peptidase_M36"/>
</dbReference>
<feature type="compositionally biased region" description="Polar residues" evidence="1">
    <location>
        <begin position="51"/>
        <end position="63"/>
    </location>
</feature>
<feature type="chain" id="PRO_5021992559" evidence="2">
    <location>
        <begin position="33"/>
        <end position="356"/>
    </location>
</feature>
<dbReference type="RefSeq" id="WP_141787918.1">
    <property type="nucleotide sequence ID" value="NZ_BAAAKX010000005.1"/>
</dbReference>
<feature type="region of interest" description="Disordered" evidence="1">
    <location>
        <begin position="31"/>
        <end position="67"/>
    </location>
</feature>
<evidence type="ECO:0000256" key="1">
    <source>
        <dbReference type="SAM" id="MobiDB-lite"/>
    </source>
</evidence>
<gene>
    <name evidence="3" type="ORF">FB474_1340</name>
</gene>
<sequence length="356" mass="38377">MRATRPSRTTAVVAVSASALLAMLALAPSAQATKPGSDSTTGTGSVFMVNPVQSSGDESLTDQNDSDAAVPASAYATVALRNLDGSGYLSGKWANVRSNTGPAAYSTTNTFSYTRHDDRFEQVMAYFWVNQAQEYLQSLGFGSTLPPVNMHAQDVRIDQYGLDNSFQTDKGDYLRFGKGGVDDAEDAEVIVHEYGHAVHAAQVPGFGTSLDAGSIGEAWGDYFGVSVGLAAGQQYGWPVRAEQACPMDWDSTSYTAAPHCIRRFDLNLTVADRKGEVHYDGQIWSQALWEIRQGYVQLGLGTRAWDTTLVDSQFDYAPDTSFSAAAKATWLKAQARDGKKAADLVRARFAARGITF</sequence>
<name>A0A542ZHZ9_9MICO</name>
<dbReference type="GO" id="GO:0008270">
    <property type="term" value="F:zinc ion binding"/>
    <property type="evidence" value="ECO:0007669"/>
    <property type="project" value="InterPro"/>
</dbReference>
<dbReference type="OrthoDB" id="5377264at2"/>
<proteinExistence type="predicted"/>
<dbReference type="GO" id="GO:0005615">
    <property type="term" value="C:extracellular space"/>
    <property type="evidence" value="ECO:0007669"/>
    <property type="project" value="InterPro"/>
</dbReference>